<dbReference type="GO" id="GO:0047369">
    <property type="term" value="F:succinate-hydroxymethylglutarate CoA-transferase activity"/>
    <property type="evidence" value="ECO:0007669"/>
    <property type="project" value="TreeGrafter"/>
</dbReference>
<dbReference type="PANTHER" id="PTHR48207">
    <property type="entry name" value="SUCCINATE--HYDROXYMETHYLGLUTARATE COA-TRANSFERASE"/>
    <property type="match status" value="1"/>
</dbReference>
<dbReference type="EMBL" id="JAWDJX010000045">
    <property type="protein sequence ID" value="KAK3048775.1"/>
    <property type="molecule type" value="Genomic_DNA"/>
</dbReference>
<keyword evidence="2" id="KW-0808">Transferase</keyword>
<dbReference type="Proteomes" id="UP001271007">
    <property type="component" value="Unassembled WGS sequence"/>
</dbReference>
<keyword evidence="4" id="KW-1185">Reference proteome</keyword>
<dbReference type="InterPro" id="IPR023606">
    <property type="entry name" value="CoA-Trfase_III_dom_1_sf"/>
</dbReference>
<reference evidence="3" key="1">
    <citation type="submission" date="2023-04" db="EMBL/GenBank/DDBJ databases">
        <title>Black Yeasts Isolated from many extreme environments.</title>
        <authorList>
            <person name="Coleine C."/>
            <person name="Stajich J.E."/>
            <person name="Selbmann L."/>
        </authorList>
    </citation>
    <scope>NUCLEOTIDE SEQUENCE</scope>
    <source>
        <strain evidence="3">CCFEE 5312</strain>
    </source>
</reference>
<evidence type="ECO:0000256" key="1">
    <source>
        <dbReference type="ARBA" id="ARBA00008383"/>
    </source>
</evidence>
<dbReference type="Pfam" id="PF02515">
    <property type="entry name" value="CoA_transf_3"/>
    <property type="match status" value="1"/>
</dbReference>
<dbReference type="PANTHER" id="PTHR48207:SF3">
    <property type="entry name" value="SUCCINATE--HYDROXYMETHYLGLUTARATE COA-TRANSFERASE"/>
    <property type="match status" value="1"/>
</dbReference>
<comment type="similarity">
    <text evidence="1">Belongs to the CoA-transferase III family.</text>
</comment>
<proteinExistence type="inferred from homology"/>
<evidence type="ECO:0000256" key="2">
    <source>
        <dbReference type="ARBA" id="ARBA00022679"/>
    </source>
</evidence>
<name>A0AAJ0DER1_9PEZI</name>
<protein>
    <recommendedName>
        <fullName evidence="5">CoA transferase</fullName>
    </recommendedName>
</protein>
<comment type="caution">
    <text evidence="3">The sequence shown here is derived from an EMBL/GenBank/DDBJ whole genome shotgun (WGS) entry which is preliminary data.</text>
</comment>
<evidence type="ECO:0000313" key="4">
    <source>
        <dbReference type="Proteomes" id="UP001271007"/>
    </source>
</evidence>
<dbReference type="InterPro" id="IPR003673">
    <property type="entry name" value="CoA-Trfase_fam_III"/>
</dbReference>
<gene>
    <name evidence="3" type="ORF">LTR09_009887</name>
</gene>
<dbReference type="InterPro" id="IPR044855">
    <property type="entry name" value="CoA-Trfase_III_dom3_sf"/>
</dbReference>
<accession>A0AAJ0DER1</accession>
<evidence type="ECO:0000313" key="3">
    <source>
        <dbReference type="EMBL" id="KAK3048775.1"/>
    </source>
</evidence>
<sequence length="407" mass="44730">MPGKPVEDVTRARLPKVLCLGPYCAQILADYGAEVIKIEDTEGGDDTRRIRAAGEAAAWKPGIGPMSNYFASANRNKRSVKLNLKHEKGRKIFLDMVKEADVVIENLRRGAMEKMDIGYDVLREINPRIIFTSVSGYGPDGPFANRAGYDMITGAEAGLMHLQGERGGGPIKAGIAVTDLSTGLYAHGAVLAALHARHRTGVGQKIDASLFETQVALLMHCAMSWLNLGQEGERWGAQHPNVVPYDAFKTKDLYIVCGAVNDKQFLKLCTLLGQPSLASEVRFNDSQARVDNRDALTKILNSLFITKTTDEWMALFDGTGLPYGPINNMQRVFEHPQTEAREMVHEVPYEHATSGKLCLLGPAVKMSDTKPTIRRRPPLYGEHTAEVLQEYGIDAAELEILKKDGVV</sequence>
<dbReference type="InterPro" id="IPR050483">
    <property type="entry name" value="CoA-transferase_III_domain"/>
</dbReference>
<dbReference type="GO" id="GO:0005739">
    <property type="term" value="C:mitochondrion"/>
    <property type="evidence" value="ECO:0007669"/>
    <property type="project" value="TreeGrafter"/>
</dbReference>
<dbReference type="AlphaFoldDB" id="A0AAJ0DER1"/>
<dbReference type="SUPFAM" id="SSF89796">
    <property type="entry name" value="CoA-transferase family III (CaiB/BaiF)"/>
    <property type="match status" value="1"/>
</dbReference>
<dbReference type="Gene3D" id="3.30.1540.10">
    <property type="entry name" value="formyl-coa transferase, domain 3"/>
    <property type="match status" value="1"/>
</dbReference>
<dbReference type="Gene3D" id="3.40.50.10540">
    <property type="entry name" value="Crotonobetainyl-coa:carnitine coa-transferase, domain 1"/>
    <property type="match status" value="1"/>
</dbReference>
<organism evidence="3 4">
    <name type="scientific">Extremus antarcticus</name>
    <dbReference type="NCBI Taxonomy" id="702011"/>
    <lineage>
        <taxon>Eukaryota</taxon>
        <taxon>Fungi</taxon>
        <taxon>Dikarya</taxon>
        <taxon>Ascomycota</taxon>
        <taxon>Pezizomycotina</taxon>
        <taxon>Dothideomycetes</taxon>
        <taxon>Dothideomycetidae</taxon>
        <taxon>Mycosphaerellales</taxon>
        <taxon>Extremaceae</taxon>
        <taxon>Extremus</taxon>
    </lineage>
</organism>
<evidence type="ECO:0008006" key="5">
    <source>
        <dbReference type="Google" id="ProtNLM"/>
    </source>
</evidence>